<reference evidence="2" key="1">
    <citation type="submission" date="2021-11" db="EMBL/GenBank/DDBJ databases">
        <title>BS-T2-15 a new species belonging to the Comamonadaceae family isolated from the soil of a French oak forest.</title>
        <authorList>
            <person name="Mieszkin S."/>
            <person name="Alain K."/>
        </authorList>
    </citation>
    <scope>NUCLEOTIDE SEQUENCE</scope>
    <source>
        <strain evidence="2">BS-T2-15</strain>
    </source>
</reference>
<dbReference type="PROSITE" id="PS50271">
    <property type="entry name" value="ZF_UBP"/>
    <property type="match status" value="1"/>
</dbReference>
<evidence type="ECO:0000259" key="1">
    <source>
        <dbReference type="PROSITE" id="PS50271"/>
    </source>
</evidence>
<dbReference type="Proteomes" id="UP001139353">
    <property type="component" value="Unassembled WGS sequence"/>
</dbReference>
<sequence>MSKHCTHLHLIATVTPSALGCEECLKTGDEWVHLRLCRVCGHVGCCDDSPNRHATKHFHATQHPVIEGYDPPEGWGWCFVDKLMIELPDQTPQVGPIPKFY</sequence>
<protein>
    <submittedName>
        <fullName evidence="2">UBP-type zinc finger domain-containing protein</fullName>
    </submittedName>
</protein>
<dbReference type="PROSITE" id="PS51257">
    <property type="entry name" value="PROKAR_LIPOPROTEIN"/>
    <property type="match status" value="1"/>
</dbReference>
<accession>A0A9X2C2Y8</accession>
<dbReference type="EMBL" id="JAJLJH010000014">
    <property type="protein sequence ID" value="MCK9689356.1"/>
    <property type="molecule type" value="Genomic_DNA"/>
</dbReference>
<keyword evidence="3" id="KW-1185">Reference proteome</keyword>
<dbReference type="InterPro" id="IPR013083">
    <property type="entry name" value="Znf_RING/FYVE/PHD"/>
</dbReference>
<feature type="domain" description="UBP-type" evidence="1">
    <location>
        <begin position="3"/>
        <end position="101"/>
    </location>
</feature>
<evidence type="ECO:0000313" key="2">
    <source>
        <dbReference type="EMBL" id="MCK9689356.1"/>
    </source>
</evidence>
<dbReference type="GO" id="GO:0008270">
    <property type="term" value="F:zinc ion binding"/>
    <property type="evidence" value="ECO:0007669"/>
    <property type="project" value="InterPro"/>
</dbReference>
<organism evidence="2 3">
    <name type="scientific">Scleromatobacter humisilvae</name>
    <dbReference type="NCBI Taxonomy" id="2897159"/>
    <lineage>
        <taxon>Bacteria</taxon>
        <taxon>Pseudomonadati</taxon>
        <taxon>Pseudomonadota</taxon>
        <taxon>Betaproteobacteria</taxon>
        <taxon>Burkholderiales</taxon>
        <taxon>Sphaerotilaceae</taxon>
        <taxon>Scleromatobacter</taxon>
    </lineage>
</organism>
<dbReference type="SUPFAM" id="SSF57850">
    <property type="entry name" value="RING/U-box"/>
    <property type="match status" value="1"/>
</dbReference>
<dbReference type="AlphaFoldDB" id="A0A9X2C2Y8"/>
<dbReference type="RefSeq" id="WP_275685409.1">
    <property type="nucleotide sequence ID" value="NZ_JAJLJH010000014.1"/>
</dbReference>
<comment type="caution">
    <text evidence="2">The sequence shown here is derived from an EMBL/GenBank/DDBJ whole genome shotgun (WGS) entry which is preliminary data.</text>
</comment>
<dbReference type="Gene3D" id="3.30.40.10">
    <property type="entry name" value="Zinc/RING finger domain, C3HC4 (zinc finger)"/>
    <property type="match status" value="1"/>
</dbReference>
<evidence type="ECO:0000313" key="3">
    <source>
        <dbReference type="Proteomes" id="UP001139353"/>
    </source>
</evidence>
<dbReference type="InterPro" id="IPR001607">
    <property type="entry name" value="Znf_UBP"/>
</dbReference>
<proteinExistence type="predicted"/>
<name>A0A9X2C2Y8_9BURK</name>
<dbReference type="Pfam" id="PF02148">
    <property type="entry name" value="zf-UBP"/>
    <property type="match status" value="1"/>
</dbReference>
<gene>
    <name evidence="2" type="ORF">LPC04_26865</name>
</gene>